<comment type="subcellular location">
    <subcellularLocation>
        <location evidence="3 16">Cytoplasm</location>
    </subcellularLocation>
</comment>
<comment type="function">
    <text evidence="2 16">Cell wall formation.</text>
</comment>
<dbReference type="HAMAP" id="MF_00037">
    <property type="entry name" value="MurB"/>
    <property type="match status" value="1"/>
</dbReference>
<evidence type="ECO:0000256" key="14">
    <source>
        <dbReference type="ARBA" id="ARBA00023316"/>
    </source>
</evidence>
<evidence type="ECO:0000313" key="18">
    <source>
        <dbReference type="EMBL" id="SCZ76629.1"/>
    </source>
</evidence>
<dbReference type="EMBL" id="FMWK01000001">
    <property type="protein sequence ID" value="SCZ76629.1"/>
    <property type="molecule type" value="Genomic_DNA"/>
</dbReference>
<reference evidence="18 19" key="1">
    <citation type="submission" date="2016-10" db="EMBL/GenBank/DDBJ databases">
        <authorList>
            <person name="de Groot N.N."/>
        </authorList>
    </citation>
    <scope>NUCLEOTIDE SEQUENCE [LARGE SCALE GENOMIC DNA]</scope>
    <source>
        <strain evidence="18 19">DSM 10317</strain>
    </source>
</reference>
<dbReference type="InterPro" id="IPR016169">
    <property type="entry name" value="FAD-bd_PCMH_sub2"/>
</dbReference>
<dbReference type="InterPro" id="IPR036635">
    <property type="entry name" value="MurB_C_sf"/>
</dbReference>
<keyword evidence="14 16" id="KW-0961">Cell wall biogenesis/degradation</keyword>
<dbReference type="InterPro" id="IPR016167">
    <property type="entry name" value="FAD-bd_PCMH_sub1"/>
</dbReference>
<evidence type="ECO:0000256" key="15">
    <source>
        <dbReference type="ARBA" id="ARBA00048914"/>
    </source>
</evidence>
<evidence type="ECO:0000256" key="1">
    <source>
        <dbReference type="ARBA" id="ARBA00001974"/>
    </source>
</evidence>
<feature type="active site" evidence="16">
    <location>
        <position position="182"/>
    </location>
</feature>
<feature type="active site" description="Proton donor" evidence="16">
    <location>
        <position position="232"/>
    </location>
</feature>
<proteinExistence type="inferred from homology"/>
<evidence type="ECO:0000256" key="12">
    <source>
        <dbReference type="ARBA" id="ARBA00023002"/>
    </source>
</evidence>
<dbReference type="NCBIfam" id="NF010480">
    <property type="entry name" value="PRK13905.1"/>
    <property type="match status" value="1"/>
</dbReference>
<evidence type="ECO:0000256" key="9">
    <source>
        <dbReference type="ARBA" id="ARBA00022857"/>
    </source>
</evidence>
<organism evidence="18 19">
    <name type="scientific">Pseudobutyrivibrio xylanivorans</name>
    <dbReference type="NCBI Taxonomy" id="185007"/>
    <lineage>
        <taxon>Bacteria</taxon>
        <taxon>Bacillati</taxon>
        <taxon>Bacillota</taxon>
        <taxon>Clostridia</taxon>
        <taxon>Lachnospirales</taxon>
        <taxon>Lachnospiraceae</taxon>
        <taxon>Pseudobutyrivibrio</taxon>
    </lineage>
</organism>
<keyword evidence="10 16" id="KW-0133">Cell shape</keyword>
<dbReference type="SUPFAM" id="SSF56194">
    <property type="entry name" value="Uridine diphospho-N-Acetylenolpyruvylglucosamine reductase, MurB, C-terminal domain"/>
    <property type="match status" value="1"/>
</dbReference>
<keyword evidence="6 16" id="KW-0132">Cell division</keyword>
<evidence type="ECO:0000256" key="4">
    <source>
        <dbReference type="ARBA" id="ARBA00004752"/>
    </source>
</evidence>
<dbReference type="InterPro" id="IPR006094">
    <property type="entry name" value="Oxid_FAD_bind_N"/>
</dbReference>
<dbReference type="Gene3D" id="3.30.43.10">
    <property type="entry name" value="Uridine Diphospho-n-acetylenolpyruvylglucosamine Reductase, domain 2"/>
    <property type="match status" value="1"/>
</dbReference>
<dbReference type="InterPro" id="IPR036318">
    <property type="entry name" value="FAD-bd_PCMH-like_sf"/>
</dbReference>
<dbReference type="Pfam" id="PF01565">
    <property type="entry name" value="FAD_binding_4"/>
    <property type="match status" value="1"/>
</dbReference>
<keyword evidence="8 16" id="KW-0274">FAD</keyword>
<evidence type="ECO:0000256" key="5">
    <source>
        <dbReference type="ARBA" id="ARBA00022490"/>
    </source>
</evidence>
<dbReference type="GO" id="GO:0071555">
    <property type="term" value="P:cell wall organization"/>
    <property type="evidence" value="ECO:0007669"/>
    <property type="project" value="UniProtKB-KW"/>
</dbReference>
<dbReference type="PROSITE" id="PS51387">
    <property type="entry name" value="FAD_PCMH"/>
    <property type="match status" value="1"/>
</dbReference>
<dbReference type="GO" id="GO:0005829">
    <property type="term" value="C:cytosol"/>
    <property type="evidence" value="ECO:0007669"/>
    <property type="project" value="TreeGrafter"/>
</dbReference>
<evidence type="ECO:0000256" key="11">
    <source>
        <dbReference type="ARBA" id="ARBA00022984"/>
    </source>
</evidence>
<dbReference type="Pfam" id="PF02873">
    <property type="entry name" value="MurB_C"/>
    <property type="match status" value="1"/>
</dbReference>
<dbReference type="AlphaFoldDB" id="A0A1G5RTI4"/>
<dbReference type="InterPro" id="IPR003170">
    <property type="entry name" value="MurB"/>
</dbReference>
<feature type="domain" description="FAD-binding PCMH-type" evidence="17">
    <location>
        <begin position="36"/>
        <end position="203"/>
    </location>
</feature>
<keyword evidence="5 16" id="KW-0963">Cytoplasm</keyword>
<dbReference type="Proteomes" id="UP000199428">
    <property type="component" value="Unassembled WGS sequence"/>
</dbReference>
<dbReference type="SUPFAM" id="SSF56176">
    <property type="entry name" value="FAD-binding/transporter-associated domain-like"/>
    <property type="match status" value="1"/>
</dbReference>
<name>A0A1G5RTI4_PSEXY</name>
<keyword evidence="9 16" id="KW-0521">NADP</keyword>
<evidence type="ECO:0000256" key="13">
    <source>
        <dbReference type="ARBA" id="ARBA00023306"/>
    </source>
</evidence>
<feature type="active site" evidence="16">
    <location>
        <position position="302"/>
    </location>
</feature>
<dbReference type="GO" id="GO:0051301">
    <property type="term" value="P:cell division"/>
    <property type="evidence" value="ECO:0007669"/>
    <property type="project" value="UniProtKB-KW"/>
</dbReference>
<evidence type="ECO:0000256" key="16">
    <source>
        <dbReference type="HAMAP-Rule" id="MF_00037"/>
    </source>
</evidence>
<dbReference type="GO" id="GO:0008360">
    <property type="term" value="P:regulation of cell shape"/>
    <property type="evidence" value="ECO:0007669"/>
    <property type="project" value="UniProtKB-KW"/>
</dbReference>
<keyword evidence="7 16" id="KW-0285">Flavoprotein</keyword>
<evidence type="ECO:0000256" key="10">
    <source>
        <dbReference type="ARBA" id="ARBA00022960"/>
    </source>
</evidence>
<comment type="similarity">
    <text evidence="16">Belongs to the MurB family.</text>
</comment>
<evidence type="ECO:0000259" key="17">
    <source>
        <dbReference type="PROSITE" id="PS51387"/>
    </source>
</evidence>
<protein>
    <recommendedName>
        <fullName evidence="16">UDP-N-acetylenolpyruvoylglucosamine reductase</fullName>
        <ecNumber evidence="16">1.3.1.98</ecNumber>
    </recommendedName>
    <alternativeName>
        <fullName evidence="16">UDP-N-acetylmuramate dehydrogenase</fullName>
    </alternativeName>
</protein>
<evidence type="ECO:0000256" key="3">
    <source>
        <dbReference type="ARBA" id="ARBA00004496"/>
    </source>
</evidence>
<evidence type="ECO:0000256" key="6">
    <source>
        <dbReference type="ARBA" id="ARBA00022618"/>
    </source>
</evidence>
<gene>
    <name evidence="16" type="primary">murB</name>
    <name evidence="18" type="ORF">SAMN02910350_00346</name>
</gene>
<comment type="catalytic activity">
    <reaction evidence="15 16">
        <text>UDP-N-acetyl-alpha-D-muramate + NADP(+) = UDP-N-acetyl-3-O-(1-carboxyvinyl)-alpha-D-glucosamine + NADPH + H(+)</text>
        <dbReference type="Rhea" id="RHEA:12248"/>
        <dbReference type="ChEBI" id="CHEBI:15378"/>
        <dbReference type="ChEBI" id="CHEBI:57783"/>
        <dbReference type="ChEBI" id="CHEBI:58349"/>
        <dbReference type="ChEBI" id="CHEBI:68483"/>
        <dbReference type="ChEBI" id="CHEBI:70757"/>
        <dbReference type="EC" id="1.3.1.98"/>
    </reaction>
</comment>
<keyword evidence="12 16" id="KW-0560">Oxidoreductase</keyword>
<evidence type="ECO:0000256" key="7">
    <source>
        <dbReference type="ARBA" id="ARBA00022630"/>
    </source>
</evidence>
<dbReference type="EC" id="1.3.1.98" evidence="16"/>
<dbReference type="RefSeq" id="WP_090160783.1">
    <property type="nucleotide sequence ID" value="NZ_FMWK01000001.1"/>
</dbReference>
<accession>A0A1G5RTI4</accession>
<comment type="pathway">
    <text evidence="4 16">Cell wall biogenesis; peptidoglycan biosynthesis.</text>
</comment>
<dbReference type="GO" id="GO:0009252">
    <property type="term" value="P:peptidoglycan biosynthetic process"/>
    <property type="evidence" value="ECO:0007669"/>
    <property type="project" value="UniProtKB-UniRule"/>
</dbReference>
<dbReference type="GO" id="GO:0008762">
    <property type="term" value="F:UDP-N-acetylmuramate dehydrogenase activity"/>
    <property type="evidence" value="ECO:0007669"/>
    <property type="project" value="UniProtKB-UniRule"/>
</dbReference>
<dbReference type="UniPathway" id="UPA00219"/>
<keyword evidence="13 16" id="KW-0131">Cell cycle</keyword>
<evidence type="ECO:0000313" key="19">
    <source>
        <dbReference type="Proteomes" id="UP000199428"/>
    </source>
</evidence>
<sequence length="311" mass="33458">MHNSFSKKDFYNELQKRFPEVDFIFDEPMKKHTTFRIGGPADIYVEPSVSQVVPLIAFLKEADVPFMVIGNGSNLLVSDDGIEGVVVAIGKAMSEIIIDEANQTVTADAGAMLSSVANRAADAGLTGLEFASGIPGTIGGAVYMNAGAYGGEMKDVITSVQILKADGAVEEVSVDKLDLSYRHSALMENTGFVLSAKIQLAAGNVEEIKATIDDIRQKRIDKQPLNFPSAGSTFKRPEGYFAGKLIDDTGLRGYTVGGAQVSEKHCGFVINKSDATASDVLKLMKDVDEKVYEKFGVHLTPEVRIIGRNVN</sequence>
<comment type="cofactor">
    <cofactor evidence="1 16">
        <name>FAD</name>
        <dbReference type="ChEBI" id="CHEBI:57692"/>
    </cofactor>
</comment>
<keyword evidence="11 16" id="KW-0573">Peptidoglycan synthesis</keyword>
<dbReference type="NCBIfam" id="TIGR00179">
    <property type="entry name" value="murB"/>
    <property type="match status" value="1"/>
</dbReference>
<dbReference type="InterPro" id="IPR016166">
    <property type="entry name" value="FAD-bd_PCMH"/>
</dbReference>
<dbReference type="PANTHER" id="PTHR21071:SF4">
    <property type="entry name" value="UDP-N-ACETYLENOLPYRUVOYLGLUCOSAMINE REDUCTASE"/>
    <property type="match status" value="1"/>
</dbReference>
<dbReference type="GO" id="GO:0071949">
    <property type="term" value="F:FAD binding"/>
    <property type="evidence" value="ECO:0007669"/>
    <property type="project" value="InterPro"/>
</dbReference>
<evidence type="ECO:0000256" key="8">
    <source>
        <dbReference type="ARBA" id="ARBA00022827"/>
    </source>
</evidence>
<dbReference type="PANTHER" id="PTHR21071">
    <property type="entry name" value="UDP-N-ACETYLENOLPYRUVOYLGLUCOSAMINE REDUCTASE"/>
    <property type="match status" value="1"/>
</dbReference>
<dbReference type="Gene3D" id="3.30.465.10">
    <property type="match status" value="1"/>
</dbReference>
<dbReference type="Gene3D" id="3.90.78.10">
    <property type="entry name" value="UDP-N-acetylenolpyruvoylglucosamine reductase, C-terminal domain"/>
    <property type="match status" value="1"/>
</dbReference>
<dbReference type="InterPro" id="IPR011601">
    <property type="entry name" value="MurB_C"/>
</dbReference>
<evidence type="ECO:0000256" key="2">
    <source>
        <dbReference type="ARBA" id="ARBA00003921"/>
    </source>
</evidence>